<evidence type="ECO:0008006" key="4">
    <source>
        <dbReference type="Google" id="ProtNLM"/>
    </source>
</evidence>
<accession>A0A3M8AMP6</accession>
<reference evidence="2 3" key="1">
    <citation type="submission" date="2018-10" db="EMBL/GenBank/DDBJ databases">
        <title>Isolation, diversity and antibacterial activity of antinobacteria from the wheat rhizosphere soil.</title>
        <authorList>
            <person name="Sun T."/>
        </authorList>
    </citation>
    <scope>NUCLEOTIDE SEQUENCE [LARGE SCALE GENOMIC DNA]</scope>
    <source>
        <strain evidence="2 3">SJ-23</strain>
    </source>
</reference>
<evidence type="ECO:0000313" key="3">
    <source>
        <dbReference type="Proteomes" id="UP000275048"/>
    </source>
</evidence>
<comment type="caution">
    <text evidence="2">The sequence shown here is derived from an EMBL/GenBank/DDBJ whole genome shotgun (WGS) entry which is preliminary data.</text>
</comment>
<gene>
    <name evidence="2" type="ORF">EDM22_02920</name>
</gene>
<feature type="signal peptide" evidence="1">
    <location>
        <begin position="1"/>
        <end position="26"/>
    </location>
</feature>
<evidence type="ECO:0000313" key="2">
    <source>
        <dbReference type="EMBL" id="RNB51907.1"/>
    </source>
</evidence>
<name>A0A3M8AMP6_9MICO</name>
<proteinExistence type="predicted"/>
<dbReference type="EMBL" id="RHHB01000002">
    <property type="protein sequence ID" value="RNB51907.1"/>
    <property type="molecule type" value="Genomic_DNA"/>
</dbReference>
<keyword evidence="3" id="KW-1185">Reference proteome</keyword>
<organism evidence="2 3">
    <name type="scientific">Agromyces tardus</name>
    <dbReference type="NCBI Taxonomy" id="2583849"/>
    <lineage>
        <taxon>Bacteria</taxon>
        <taxon>Bacillati</taxon>
        <taxon>Actinomycetota</taxon>
        <taxon>Actinomycetes</taxon>
        <taxon>Micrococcales</taxon>
        <taxon>Microbacteriaceae</taxon>
        <taxon>Agromyces</taxon>
    </lineage>
</organism>
<dbReference type="RefSeq" id="WP_122935542.1">
    <property type="nucleotide sequence ID" value="NZ_JBHSNT010000044.1"/>
</dbReference>
<feature type="chain" id="PRO_5018327369" description="Secreted protein" evidence="1">
    <location>
        <begin position="27"/>
        <end position="220"/>
    </location>
</feature>
<protein>
    <recommendedName>
        <fullName evidence="4">Secreted protein</fullName>
    </recommendedName>
</protein>
<dbReference type="AlphaFoldDB" id="A0A3M8AMP6"/>
<dbReference type="Proteomes" id="UP000275048">
    <property type="component" value="Unassembled WGS sequence"/>
</dbReference>
<keyword evidence="1" id="KW-0732">Signal</keyword>
<evidence type="ECO:0000256" key="1">
    <source>
        <dbReference type="SAM" id="SignalP"/>
    </source>
</evidence>
<sequence length="220" mass="23382">MRARLGLLAVVGALALGVGFAAPAVAAIEPPGDWMSVTKVMVNRLGGVNVSGEVSCAGSYQRLVDGQLGYDDDGQWVPVPFVEGDLVVMSANNDNYTVSQPAGRKTMIRVTHGSSRMNPCFLTAPTQPDGSAFPAWVGCQADGAPCRWETDAYAYDHDANGPLYDYSSDGKFKSGLLNVDAQSIGLLVQILHADQTWDVYFIQEGSYAMASTAIKAVNAR</sequence>
<dbReference type="OrthoDB" id="5146148at2"/>